<accession>A0A4Q9FRM1</accession>
<dbReference type="InterPro" id="IPR026444">
    <property type="entry name" value="Secre_tail"/>
</dbReference>
<evidence type="ECO:0000313" key="4">
    <source>
        <dbReference type="Proteomes" id="UP000292372"/>
    </source>
</evidence>
<gene>
    <name evidence="3" type="ORF">EYD46_06610</name>
</gene>
<dbReference type="OrthoDB" id="1081439at2"/>
<dbReference type="Proteomes" id="UP000292372">
    <property type="component" value="Unassembled WGS sequence"/>
</dbReference>
<evidence type="ECO:0000313" key="3">
    <source>
        <dbReference type="EMBL" id="TBN16314.1"/>
    </source>
</evidence>
<comment type="caution">
    <text evidence="3">The sequence shown here is derived from an EMBL/GenBank/DDBJ whole genome shotgun (WGS) entry which is preliminary data.</text>
</comment>
<sequence>MLINMGRLLSSVFLLFGVCFCFSQTITNAEYFFNTDPGVGNGTALVTNSNTGQLTQTFSIPTTGLSDGFHSLYVRTYNSDNNWSLYDRKSFYLKSFLTSNITAAEYFFNTDPGVGNGIVLSVNSNTGQLTQTYTIPTSSLSEGFHSLYIRTLNTENSWSLYDREVFYVKRFDTFTITAAEYFFNTDPGIGNGTSLSVNTNSGTLTQTFSIATTGLPEGFHNFYLRTQDSSGNWSLYDRQVIYIKDFDVSPDEINAAEYFIDTDPGLGNGTSVVFSNPSLSTQTLNIDSSGLAEGDHIFYVRVQDTNGDWSIYDSASFNIDASLSTESSLFKLTKLYPNPFSDKLVINTPNNIKITKTEIYDGIGKTVYSNIGSKNVLDLTNLRQGIYILNVKTDTGSASFKIVKN</sequence>
<dbReference type="AlphaFoldDB" id="A0A4Q9FRM1"/>
<organism evidence="3 4">
    <name type="scientific">Hyunsoonleella pacifica</name>
    <dbReference type="NCBI Taxonomy" id="1080224"/>
    <lineage>
        <taxon>Bacteria</taxon>
        <taxon>Pseudomonadati</taxon>
        <taxon>Bacteroidota</taxon>
        <taxon>Flavobacteriia</taxon>
        <taxon>Flavobacteriales</taxon>
        <taxon>Flavobacteriaceae</taxon>
    </lineage>
</organism>
<dbReference type="NCBIfam" id="TIGR04183">
    <property type="entry name" value="Por_Secre_tail"/>
    <property type="match status" value="1"/>
</dbReference>
<dbReference type="EMBL" id="SIRS01000003">
    <property type="protein sequence ID" value="TBN16314.1"/>
    <property type="molecule type" value="Genomic_DNA"/>
</dbReference>
<dbReference type="Pfam" id="PF18962">
    <property type="entry name" value="Por_Secre_tail"/>
    <property type="match status" value="1"/>
</dbReference>
<proteinExistence type="predicted"/>
<protein>
    <submittedName>
        <fullName evidence="3">T9SS type A sorting domain-containing protein</fullName>
    </submittedName>
</protein>
<feature type="domain" description="Secretion system C-terminal sorting" evidence="2">
    <location>
        <begin position="335"/>
        <end position="402"/>
    </location>
</feature>
<evidence type="ECO:0000259" key="2">
    <source>
        <dbReference type="Pfam" id="PF18962"/>
    </source>
</evidence>
<keyword evidence="4" id="KW-1185">Reference proteome</keyword>
<name>A0A4Q9FRM1_9FLAO</name>
<evidence type="ECO:0000256" key="1">
    <source>
        <dbReference type="ARBA" id="ARBA00022729"/>
    </source>
</evidence>
<reference evidence="3 4" key="1">
    <citation type="journal article" date="2015" name="Int. J. Syst. Evol. Microbiol.">
        <title>Hyunsoonleella pacifica sp. nov., isolated from seawater of South Pacific Gyre.</title>
        <authorList>
            <person name="Gao X."/>
            <person name="Zhang Z."/>
            <person name="Dai X."/>
            <person name="Zhang X.H."/>
        </authorList>
    </citation>
    <scope>NUCLEOTIDE SEQUENCE [LARGE SCALE GENOMIC DNA]</scope>
    <source>
        <strain evidence="3 4">SW033</strain>
    </source>
</reference>
<keyword evidence="1" id="KW-0732">Signal</keyword>